<dbReference type="EMBL" id="JAVRAA010000003">
    <property type="protein sequence ID" value="MDT0336826.1"/>
    <property type="molecule type" value="Genomic_DNA"/>
</dbReference>
<dbReference type="InterPro" id="IPR052021">
    <property type="entry name" value="Type-I_RS_S_subunit"/>
</dbReference>
<keyword evidence="5" id="KW-0540">Nuclease</keyword>
<dbReference type="GO" id="GO:0016787">
    <property type="term" value="F:hydrolase activity"/>
    <property type="evidence" value="ECO:0007669"/>
    <property type="project" value="UniProtKB-KW"/>
</dbReference>
<dbReference type="InterPro" id="IPR000055">
    <property type="entry name" value="Restrct_endonuc_typeI_TRD"/>
</dbReference>
<dbReference type="EC" id="3.1.21.-" evidence="5"/>
<keyword evidence="5" id="KW-0378">Hydrolase</keyword>
<evidence type="ECO:0000256" key="1">
    <source>
        <dbReference type="ARBA" id="ARBA00010923"/>
    </source>
</evidence>
<evidence type="ECO:0000256" key="2">
    <source>
        <dbReference type="ARBA" id="ARBA00022747"/>
    </source>
</evidence>
<proteinExistence type="inferred from homology"/>
<name>A0AAE4G6S3_9BURK</name>
<evidence type="ECO:0000256" key="3">
    <source>
        <dbReference type="ARBA" id="ARBA00023125"/>
    </source>
</evidence>
<organism evidence="5">
    <name type="scientific">Herbaspirillum huttiense subsp. nephrolepidis</name>
    <dbReference type="NCBI Taxonomy" id="3075126"/>
    <lineage>
        <taxon>Bacteria</taxon>
        <taxon>Pseudomonadati</taxon>
        <taxon>Pseudomonadota</taxon>
        <taxon>Betaproteobacteria</taxon>
        <taxon>Burkholderiales</taxon>
        <taxon>Oxalobacteraceae</taxon>
        <taxon>Herbaspirillum</taxon>
    </lineage>
</organism>
<dbReference type="PANTHER" id="PTHR30408">
    <property type="entry name" value="TYPE-1 RESTRICTION ENZYME ECOKI SPECIFICITY PROTEIN"/>
    <property type="match status" value="1"/>
</dbReference>
<comment type="caution">
    <text evidence="5">The sequence shown here is derived from an EMBL/GenBank/DDBJ whole genome shotgun (WGS) entry which is preliminary data.</text>
</comment>
<dbReference type="PANTHER" id="PTHR30408:SF12">
    <property type="entry name" value="TYPE I RESTRICTION ENZYME MJAVIII SPECIFICITY SUBUNIT"/>
    <property type="match status" value="1"/>
</dbReference>
<keyword evidence="2" id="KW-0680">Restriction system</keyword>
<protein>
    <submittedName>
        <fullName evidence="5">Restriction endonuclease subunit S</fullName>
        <ecNumber evidence="5">3.1.21.-</ecNumber>
    </submittedName>
</protein>
<dbReference type="GO" id="GO:0004519">
    <property type="term" value="F:endonuclease activity"/>
    <property type="evidence" value="ECO:0007669"/>
    <property type="project" value="UniProtKB-KW"/>
</dbReference>
<dbReference type="SUPFAM" id="SSF116734">
    <property type="entry name" value="DNA methylase specificity domain"/>
    <property type="match status" value="2"/>
</dbReference>
<dbReference type="GO" id="GO:0009307">
    <property type="term" value="P:DNA restriction-modification system"/>
    <property type="evidence" value="ECO:0007669"/>
    <property type="project" value="UniProtKB-KW"/>
</dbReference>
<dbReference type="RefSeq" id="WP_310836902.1">
    <property type="nucleotide sequence ID" value="NZ_JAVLSM010000004.1"/>
</dbReference>
<gene>
    <name evidence="5" type="ORF">RJN63_08305</name>
</gene>
<dbReference type="AlphaFoldDB" id="A0AAE4G6S3"/>
<dbReference type="Pfam" id="PF01420">
    <property type="entry name" value="Methylase_S"/>
    <property type="match status" value="1"/>
</dbReference>
<feature type="domain" description="Type I restriction modification DNA specificity" evidence="4">
    <location>
        <begin position="322"/>
        <end position="409"/>
    </location>
</feature>
<dbReference type="InterPro" id="IPR044946">
    <property type="entry name" value="Restrct_endonuc_typeI_TRD_sf"/>
</dbReference>
<dbReference type="GO" id="GO:0003677">
    <property type="term" value="F:DNA binding"/>
    <property type="evidence" value="ECO:0007669"/>
    <property type="project" value="UniProtKB-KW"/>
</dbReference>
<keyword evidence="5" id="KW-0255">Endonuclease</keyword>
<comment type="similarity">
    <text evidence="1">Belongs to the type-I restriction system S methylase family.</text>
</comment>
<reference evidence="5" key="1">
    <citation type="submission" date="2023-02" db="EMBL/GenBank/DDBJ databases">
        <title>Description of Herbaspirillum huttiense subsp. nephrolepsisexaltata and Herbaspirillum huttiense subsp. lycopersicon.</title>
        <authorList>
            <person name="Poudel M."/>
            <person name="Sharma A."/>
            <person name="Goss E."/>
            <person name="Tapia J.H."/>
            <person name="Harmon C.M."/>
            <person name="Jones J.B."/>
        </authorList>
    </citation>
    <scope>NUCLEOTIDE SEQUENCE</scope>
    <source>
        <strain evidence="5">NC40101</strain>
    </source>
</reference>
<accession>A0AAE4G6S3</accession>
<keyword evidence="3" id="KW-0238">DNA-binding</keyword>
<dbReference type="Gene3D" id="3.90.220.20">
    <property type="entry name" value="DNA methylase specificity domains"/>
    <property type="match status" value="2"/>
</dbReference>
<sequence length="421" mass="46321">MEKQIASKVPQIRFKGFDDEWSKATVSDFVLSLDAGVSVNAGDRATRPGELGILKTSAVTNGKFEAGENKVVLAEREQSRLKESVTGGTIIISRMNTPALVGANAYVESNHENLFLPDRLWAAKSRNGTSIRFLASILGSEKGRDALSKLAKGTSGSMKNITKPDVLAVSVIAPTPPEQIQIGKYFRELDRLIGLYQHKHEKLVALRKAMLHRMFPRFGKTAPEIRFKGYSGKWSEEKMGKLASFSKGVGYSKSDLTVSGTPIVLYGRLYLDYQTSISEVDTFAEERKWAVKSTGKEVVIPASGETAEDIARASAILSEGIILGGDLNIIYPCDELDPYFVALVLSNGKPQSDLAKRAQGKTVVHVRNGDIESIVISFPELSEQQKICTYFRTLDELISKHATQLQKLQQIKSACLEKMFV</sequence>
<evidence type="ECO:0000259" key="4">
    <source>
        <dbReference type="Pfam" id="PF01420"/>
    </source>
</evidence>
<evidence type="ECO:0000313" key="5">
    <source>
        <dbReference type="EMBL" id="MDT0336826.1"/>
    </source>
</evidence>